<dbReference type="AlphaFoldDB" id="A0A5P2G7D0"/>
<keyword evidence="1" id="KW-0472">Membrane</keyword>
<protein>
    <submittedName>
        <fullName evidence="2">DUF2975 domain-containing protein</fullName>
    </submittedName>
</protein>
<dbReference type="KEGG" id="arac:E0W69_001665"/>
<feature type="transmembrane region" description="Helical" evidence="1">
    <location>
        <begin position="210"/>
        <end position="234"/>
    </location>
</feature>
<accession>A0A5P2G7D0</accession>
<feature type="transmembrane region" description="Helical" evidence="1">
    <location>
        <begin position="255"/>
        <end position="277"/>
    </location>
</feature>
<keyword evidence="1" id="KW-1133">Transmembrane helix</keyword>
<evidence type="ECO:0000256" key="1">
    <source>
        <dbReference type="SAM" id="Phobius"/>
    </source>
</evidence>
<name>A0A5P2G7D0_9BACT</name>
<dbReference type="RefSeq" id="WP_131328298.1">
    <property type="nucleotide sequence ID" value="NZ_CP044016.1"/>
</dbReference>
<reference evidence="2 3" key="1">
    <citation type="submission" date="2019-09" db="EMBL/GenBank/DDBJ databases">
        <title>Complete genome sequence of Arachidicoccus sp. B3-10 isolated from apple orchard soil.</title>
        <authorList>
            <person name="Kim H.S."/>
            <person name="Han K.-I."/>
            <person name="Suh M.K."/>
            <person name="Lee K.C."/>
            <person name="Eom M.K."/>
            <person name="Kim J.-S."/>
            <person name="Kang S.W."/>
            <person name="Sin Y."/>
            <person name="Lee J.-S."/>
        </authorList>
    </citation>
    <scope>NUCLEOTIDE SEQUENCE [LARGE SCALE GENOMIC DNA]</scope>
    <source>
        <strain evidence="2 3">B3-10</strain>
    </source>
</reference>
<keyword evidence="1" id="KW-0812">Transmembrane</keyword>
<proteinExistence type="predicted"/>
<feature type="transmembrane region" description="Helical" evidence="1">
    <location>
        <begin position="289"/>
        <end position="309"/>
    </location>
</feature>
<keyword evidence="3" id="KW-1185">Reference proteome</keyword>
<gene>
    <name evidence="2" type="ORF">E0W69_001665</name>
</gene>
<dbReference type="Proteomes" id="UP000292424">
    <property type="component" value="Chromosome"/>
</dbReference>
<sequence>MGKKILKWAVILGGIGLFAFVIYSTRVVTHFSFPNSERILEVDSVNTTDTKPKLDIMSSKIESLLKLFAEKKSERDSVRDEFNSLTFGYSLGTGLASEIMFVTKMVESNKISSNYYPRYTQAFIKLQWLTLKRINENKDIDNYFPMLTYRFYNNGKYTYLANHKTNYKKINFFIRAENDELHKYLTYDNLNIYVPLKDNFYYSIWNWINIVYTIFTVLSYLFIFWNSGSLLLAISNNKPFEWKNVMRLKQCVWTLLILIFLPYILMISLYLCFYKILNGYVEMKSWMDIINWKLWIILVIYFSLFLAFFRGNKLQTDQEYTI</sequence>
<evidence type="ECO:0000313" key="2">
    <source>
        <dbReference type="EMBL" id="QES87421.1"/>
    </source>
</evidence>
<dbReference type="EMBL" id="CP044016">
    <property type="protein sequence ID" value="QES87421.1"/>
    <property type="molecule type" value="Genomic_DNA"/>
</dbReference>
<organism evidence="2 3">
    <name type="scientific">Rhizosphaericola mali</name>
    <dbReference type="NCBI Taxonomy" id="2545455"/>
    <lineage>
        <taxon>Bacteria</taxon>
        <taxon>Pseudomonadati</taxon>
        <taxon>Bacteroidota</taxon>
        <taxon>Chitinophagia</taxon>
        <taxon>Chitinophagales</taxon>
        <taxon>Chitinophagaceae</taxon>
        <taxon>Rhizosphaericola</taxon>
    </lineage>
</organism>
<evidence type="ECO:0000313" key="3">
    <source>
        <dbReference type="Proteomes" id="UP000292424"/>
    </source>
</evidence>